<accession>A0A831SNK0</accession>
<feature type="region of interest" description="Disordered" evidence="1">
    <location>
        <begin position="294"/>
        <end position="313"/>
    </location>
</feature>
<dbReference type="Proteomes" id="UP000886335">
    <property type="component" value="Unassembled WGS sequence"/>
</dbReference>
<proteinExistence type="predicted"/>
<sequence>MEVSSKQSSGEASEQQQLWELVPLSDFKLPSEPVLQSARGRLDYLYDLVRLRPRSDEKPVKTEDELGRLDPAAAEFIAPDPDPEAPASALMDMVSELQRKRIAKAPVVLVLGPPYAGHRNILEAFGVLSHARRLDPPGARKILEQERRWLERLRSSSSLWVYPELERTFFRHPSGLSLVRGFLNEAISGHFGPGVIGCDSWAWEFINRCWHGNMGHVFVYQAMDAGRTGRLLRVLSQRHASGTVRFRQSDNGNDILASKDSEEGFEQKNSYLQLLAAKSRGNAGVARELWKSSMQVEPEQSAHDEQGGRKPGERTIWIKPLDKLSLPSVSSSEGIETSLVLHALLLHNGLELELLQKFLPLAAGSVAGMVFRFAEEGLLEEHEGRWRVTASGYISVRQHLRSRGLLVDQC</sequence>
<name>A0A831SNK0_PROAE</name>
<comment type="caution">
    <text evidence="2">The sequence shown here is derived from an EMBL/GenBank/DDBJ whole genome shotgun (WGS) entry which is preliminary data.</text>
</comment>
<dbReference type="AlphaFoldDB" id="A0A831SNK0"/>
<evidence type="ECO:0000313" key="2">
    <source>
        <dbReference type="EMBL" id="HED30906.1"/>
    </source>
</evidence>
<dbReference type="EMBL" id="DSBW01000099">
    <property type="protein sequence ID" value="HED30906.1"/>
    <property type="molecule type" value="Genomic_DNA"/>
</dbReference>
<reference evidence="2" key="1">
    <citation type="journal article" date="2020" name="mSystems">
        <title>Genome- and Community-Level Interaction Insights into Carbon Utilization and Element Cycling Functions of Hydrothermarchaeota in Hydrothermal Sediment.</title>
        <authorList>
            <person name="Zhou Z."/>
            <person name="Liu Y."/>
            <person name="Xu W."/>
            <person name="Pan J."/>
            <person name="Luo Z.H."/>
            <person name="Li M."/>
        </authorList>
    </citation>
    <scope>NUCLEOTIDE SEQUENCE [LARGE SCALE GENOMIC DNA]</scope>
    <source>
        <strain evidence="2">SpSt-1181</strain>
    </source>
</reference>
<organism evidence="2">
    <name type="scientific">Prosthecochloris aestuarii</name>
    <dbReference type="NCBI Taxonomy" id="1102"/>
    <lineage>
        <taxon>Bacteria</taxon>
        <taxon>Pseudomonadati</taxon>
        <taxon>Chlorobiota</taxon>
        <taxon>Chlorobiia</taxon>
        <taxon>Chlorobiales</taxon>
        <taxon>Chlorobiaceae</taxon>
        <taxon>Prosthecochloris</taxon>
    </lineage>
</organism>
<feature type="compositionally biased region" description="Basic and acidic residues" evidence="1">
    <location>
        <begin position="300"/>
        <end position="313"/>
    </location>
</feature>
<protein>
    <submittedName>
        <fullName evidence="2">Uncharacterized protein</fullName>
    </submittedName>
</protein>
<gene>
    <name evidence="2" type="ORF">ENN50_04320</name>
</gene>
<evidence type="ECO:0000256" key="1">
    <source>
        <dbReference type="SAM" id="MobiDB-lite"/>
    </source>
</evidence>